<name>A0A1T5NVC7_9BACT</name>
<dbReference type="InterPro" id="IPR003431">
    <property type="entry name" value="B-propeller_Phytase"/>
</dbReference>
<evidence type="ECO:0000256" key="1">
    <source>
        <dbReference type="SAM" id="SignalP"/>
    </source>
</evidence>
<evidence type="ECO:0000259" key="2">
    <source>
        <dbReference type="PROSITE" id="PS51662"/>
    </source>
</evidence>
<proteinExistence type="predicted"/>
<dbReference type="Gene3D" id="2.120.10.30">
    <property type="entry name" value="TolB, C-terminal domain"/>
    <property type="match status" value="1"/>
</dbReference>
<dbReference type="RefSeq" id="WP_079470158.1">
    <property type="nucleotide sequence ID" value="NZ_FUZZ01000002.1"/>
</dbReference>
<accession>A0A1T5NVC7</accession>
<dbReference type="STRING" id="393003.SAMN05660461_2845"/>
<evidence type="ECO:0000313" key="3">
    <source>
        <dbReference type="EMBL" id="SKD04444.1"/>
    </source>
</evidence>
<reference evidence="4" key="1">
    <citation type="submission" date="2017-02" db="EMBL/GenBank/DDBJ databases">
        <authorList>
            <person name="Varghese N."/>
            <person name="Submissions S."/>
        </authorList>
    </citation>
    <scope>NUCLEOTIDE SEQUENCE [LARGE SCALE GENOMIC DNA]</scope>
    <source>
        <strain evidence="4">DSM 18108</strain>
    </source>
</reference>
<gene>
    <name evidence="3" type="ORF">SAMN05660461_2845</name>
</gene>
<feature type="chain" id="PRO_5013137881" evidence="1">
    <location>
        <begin position="24"/>
        <end position="361"/>
    </location>
</feature>
<dbReference type="InterPro" id="IPR011042">
    <property type="entry name" value="6-blade_b-propeller_TolB-like"/>
</dbReference>
<feature type="signal peptide" evidence="1">
    <location>
        <begin position="1"/>
        <end position="23"/>
    </location>
</feature>
<dbReference type="EMBL" id="FUZZ01000002">
    <property type="protein sequence ID" value="SKD04444.1"/>
    <property type="molecule type" value="Genomic_DNA"/>
</dbReference>
<dbReference type="AlphaFoldDB" id="A0A1T5NVC7"/>
<dbReference type="SUPFAM" id="SSF50956">
    <property type="entry name" value="Thermostable phytase (3-phytase)"/>
    <property type="match status" value="1"/>
</dbReference>
<evidence type="ECO:0000313" key="4">
    <source>
        <dbReference type="Proteomes" id="UP000190166"/>
    </source>
</evidence>
<dbReference type="Proteomes" id="UP000190166">
    <property type="component" value="Unassembled WGS sequence"/>
</dbReference>
<dbReference type="GO" id="GO:0016158">
    <property type="term" value="F:inositol hexakisphosphate 3-phosphatase activity"/>
    <property type="evidence" value="ECO:0007669"/>
    <property type="project" value="InterPro"/>
</dbReference>
<organism evidence="3 4">
    <name type="scientific">Chitinophaga ginsengisegetis</name>
    <dbReference type="NCBI Taxonomy" id="393003"/>
    <lineage>
        <taxon>Bacteria</taxon>
        <taxon>Pseudomonadati</taxon>
        <taxon>Bacteroidota</taxon>
        <taxon>Chitinophagia</taxon>
        <taxon>Chitinophagales</taxon>
        <taxon>Chitinophagaceae</taxon>
        <taxon>Chitinophaga</taxon>
    </lineage>
</organism>
<sequence>MTTRNILYSTAVLPGLLCFLACARPASRANGQAYTDTTTIQPAVITEQVKFDSDDPAIWVNPQNPARSLVIGTDKSAEGALYVFDLEGKIKQVVPNLQRPNNVDIAYGLLLNGKRIDYAVTTERITHKLRFYSLPDMQPIDDGGIPAFEGETGTQYRDLMGVAVYTNKKNEHYVIAGRKTGPQDGTYLWQYRLTDNGAGKIKATLVRKFGHYSGKKEIESIAVDNEAGYVYYSDEQYGVRQYYADPEKGNEELTVFGTTGFTEDHEGISIYKTSPTKGYILVSDQGANKFHIFSRSGTTHTLLKVVKVSAGHSDGSDIVNVPLNNTFKHGLFVVMSDDRTFHYYRWEDIAGKELESAPIKK</sequence>
<keyword evidence="4" id="KW-1185">Reference proteome</keyword>
<keyword evidence="1" id="KW-0732">Signal</keyword>
<feature type="domain" description="BPP" evidence="2">
    <location>
        <begin position="30"/>
        <end position="354"/>
    </location>
</feature>
<protein>
    <submittedName>
        <fullName evidence="3">3-phytase</fullName>
    </submittedName>
</protein>
<dbReference type="Pfam" id="PF02333">
    <property type="entry name" value="Phytase"/>
    <property type="match status" value="1"/>
</dbReference>
<dbReference type="PROSITE" id="PS51662">
    <property type="entry name" value="BP_PHYTASE"/>
    <property type="match status" value="1"/>
</dbReference>